<dbReference type="EMBL" id="JAEEGB010000007">
    <property type="protein sequence ID" value="MBI6872598.1"/>
    <property type="molecule type" value="Genomic_DNA"/>
</dbReference>
<keyword evidence="1" id="KW-0472">Membrane</keyword>
<evidence type="ECO:0000313" key="2">
    <source>
        <dbReference type="EMBL" id="MBI6872598.1"/>
    </source>
</evidence>
<proteinExistence type="predicted"/>
<organism evidence="2 3">
    <name type="scientific">Clostridium aciditolerans</name>
    <dbReference type="NCBI Taxonomy" id="339861"/>
    <lineage>
        <taxon>Bacteria</taxon>
        <taxon>Bacillati</taxon>
        <taxon>Bacillota</taxon>
        <taxon>Clostridia</taxon>
        <taxon>Eubacteriales</taxon>
        <taxon>Clostridiaceae</taxon>
        <taxon>Clostridium</taxon>
    </lineage>
</organism>
<protein>
    <submittedName>
        <fullName evidence="2">DUF3307 domain-containing protein</fullName>
    </submittedName>
</protein>
<dbReference type="AlphaFoldDB" id="A0A934HSQ0"/>
<dbReference type="RefSeq" id="WP_211142099.1">
    <property type="nucleotide sequence ID" value="NZ_JAEEGB010000007.1"/>
</dbReference>
<evidence type="ECO:0000256" key="1">
    <source>
        <dbReference type="SAM" id="Phobius"/>
    </source>
</evidence>
<feature type="transmembrane region" description="Helical" evidence="1">
    <location>
        <begin position="95"/>
        <end position="116"/>
    </location>
</feature>
<gene>
    <name evidence="2" type="ORF">I6U51_07710</name>
</gene>
<comment type="caution">
    <text evidence="2">The sequence shown here is derived from an EMBL/GenBank/DDBJ whole genome shotgun (WGS) entry which is preliminary data.</text>
</comment>
<name>A0A934HSQ0_9CLOT</name>
<keyword evidence="1" id="KW-1133">Transmembrane helix</keyword>
<evidence type="ECO:0000313" key="3">
    <source>
        <dbReference type="Proteomes" id="UP000622687"/>
    </source>
</evidence>
<sequence length="118" mass="13773">MKIYILLVFSHIVGDIFLQRNAILSRLLKGGDLSKLKRQALKYLALHAALYSLPIGLTLIFFQSFNIYRFLIIFLSHFAIDYVKCYMIRYKEMSLEFVIVNLIDQLMHIGVLFVVVNL</sequence>
<dbReference type="Pfam" id="PF11750">
    <property type="entry name" value="DUF3307"/>
    <property type="match status" value="1"/>
</dbReference>
<reference evidence="2" key="1">
    <citation type="submission" date="2020-12" db="EMBL/GenBank/DDBJ databases">
        <title>Clostridium thailandense sp. nov., a novel acetogenic bacterium isolated from peat land soil in Thailand.</title>
        <authorList>
            <person name="Chaikitkaew S."/>
            <person name="Birkeland N.K."/>
        </authorList>
    </citation>
    <scope>NUCLEOTIDE SEQUENCE</scope>
    <source>
        <strain evidence="2">DSM 17425</strain>
    </source>
</reference>
<dbReference type="Proteomes" id="UP000622687">
    <property type="component" value="Unassembled WGS sequence"/>
</dbReference>
<dbReference type="InterPro" id="IPR021737">
    <property type="entry name" value="Phage_phiKZ_Orf197"/>
</dbReference>
<keyword evidence="3" id="KW-1185">Reference proteome</keyword>
<accession>A0A934HSQ0</accession>
<keyword evidence="1" id="KW-0812">Transmembrane</keyword>